<dbReference type="PANTHER" id="PTHR34821">
    <property type="entry name" value="INNER MEMBRANE PROTEIN YDCZ"/>
    <property type="match status" value="1"/>
</dbReference>
<dbReference type="InterPro" id="IPR006750">
    <property type="entry name" value="YdcZ"/>
</dbReference>
<evidence type="ECO:0000256" key="1">
    <source>
        <dbReference type="SAM" id="Phobius"/>
    </source>
</evidence>
<feature type="transmembrane region" description="Helical" evidence="1">
    <location>
        <begin position="90"/>
        <end position="113"/>
    </location>
</feature>
<dbReference type="GO" id="GO:0005886">
    <property type="term" value="C:plasma membrane"/>
    <property type="evidence" value="ECO:0007669"/>
    <property type="project" value="TreeGrafter"/>
</dbReference>
<dbReference type="Pfam" id="PF04657">
    <property type="entry name" value="DMT_YdcZ"/>
    <property type="match status" value="1"/>
</dbReference>
<accession>A0A562QJE3</accession>
<evidence type="ECO:0000313" key="3">
    <source>
        <dbReference type="Proteomes" id="UP000315711"/>
    </source>
</evidence>
<feature type="transmembrane region" description="Helical" evidence="1">
    <location>
        <begin position="65"/>
        <end position="84"/>
    </location>
</feature>
<dbReference type="Proteomes" id="UP000315711">
    <property type="component" value="Unassembled WGS sequence"/>
</dbReference>
<dbReference type="RefSeq" id="WP_144449912.1">
    <property type="nucleotide sequence ID" value="NZ_VLKZ01000004.1"/>
</dbReference>
<keyword evidence="1" id="KW-0812">Transmembrane</keyword>
<organism evidence="2 3">
    <name type="scientific">Halalkalibacter nanhaiisediminis</name>
    <dbReference type="NCBI Taxonomy" id="688079"/>
    <lineage>
        <taxon>Bacteria</taxon>
        <taxon>Bacillati</taxon>
        <taxon>Bacillota</taxon>
        <taxon>Bacilli</taxon>
        <taxon>Bacillales</taxon>
        <taxon>Bacillaceae</taxon>
        <taxon>Halalkalibacter</taxon>
    </lineage>
</organism>
<dbReference type="PANTHER" id="PTHR34821:SF2">
    <property type="entry name" value="INNER MEMBRANE PROTEIN YDCZ"/>
    <property type="match status" value="1"/>
</dbReference>
<gene>
    <name evidence="2" type="ORF">IQ10_01567</name>
</gene>
<dbReference type="AlphaFoldDB" id="A0A562QJE3"/>
<protein>
    <submittedName>
        <fullName evidence="2">Transporter family-2 protein</fullName>
    </submittedName>
</protein>
<dbReference type="EMBL" id="VLKZ01000004">
    <property type="protein sequence ID" value="TWI56877.1"/>
    <property type="molecule type" value="Genomic_DNA"/>
</dbReference>
<proteinExistence type="predicted"/>
<comment type="caution">
    <text evidence="2">The sequence shown here is derived from an EMBL/GenBank/DDBJ whole genome shotgun (WGS) entry which is preliminary data.</text>
</comment>
<feature type="transmembrane region" description="Helical" evidence="1">
    <location>
        <begin position="33"/>
        <end position="53"/>
    </location>
</feature>
<keyword evidence="1" id="KW-0472">Membrane</keyword>
<keyword evidence="3" id="KW-1185">Reference proteome</keyword>
<keyword evidence="1" id="KW-1133">Transmembrane helix</keyword>
<feature type="transmembrane region" description="Helical" evidence="1">
    <location>
        <begin position="125"/>
        <end position="142"/>
    </location>
</feature>
<name>A0A562QJE3_9BACI</name>
<evidence type="ECO:0000313" key="2">
    <source>
        <dbReference type="EMBL" id="TWI56877.1"/>
    </source>
</evidence>
<reference evidence="2 3" key="1">
    <citation type="journal article" date="2015" name="Stand. Genomic Sci.">
        <title>Genomic Encyclopedia of Bacterial and Archaeal Type Strains, Phase III: the genomes of soil and plant-associated and newly described type strains.</title>
        <authorList>
            <person name="Whitman W.B."/>
            <person name="Woyke T."/>
            <person name="Klenk H.P."/>
            <person name="Zhou Y."/>
            <person name="Lilburn T.G."/>
            <person name="Beck B.J."/>
            <person name="De Vos P."/>
            <person name="Vandamme P."/>
            <person name="Eisen J.A."/>
            <person name="Garrity G."/>
            <person name="Hugenholtz P."/>
            <person name="Kyrpides N.C."/>
        </authorList>
    </citation>
    <scope>NUCLEOTIDE SEQUENCE [LARGE SCALE GENOMIC DNA]</scope>
    <source>
        <strain evidence="2 3">CGMCC 1.10116</strain>
    </source>
</reference>
<dbReference type="OrthoDB" id="7864805at2"/>
<sequence length="144" mass="15325">MNWLFVIFVCLAGASLAVQSGINGGLGKKIGSIEAAFVSFSIGTLVLLLMMIFAGKGNILNVLSVPKWQLLGGVLGVIVVYSMVLAVPRIGVATTIVSIIVGQIVTSMILDHMGLFSGKQIPFDFNRMLAVILLGIALFLIYKR</sequence>